<name>A0A2U3KGY6_9BACT</name>
<protein>
    <recommendedName>
        <fullName evidence="1">non-specific serine/threonine protein kinase</fullName>
        <ecNumber evidence="1">2.7.11.1</ecNumber>
    </recommendedName>
</protein>
<keyword evidence="4 7" id="KW-0547">Nucleotide-binding</keyword>
<feature type="domain" description="Protein kinase" evidence="9">
    <location>
        <begin position="207"/>
        <end position="464"/>
    </location>
</feature>
<dbReference type="InterPro" id="IPR011009">
    <property type="entry name" value="Kinase-like_dom_sf"/>
</dbReference>
<evidence type="ECO:0000259" key="9">
    <source>
        <dbReference type="PROSITE" id="PS50011"/>
    </source>
</evidence>
<dbReference type="Pfam" id="PF00069">
    <property type="entry name" value="Pkinase"/>
    <property type="match status" value="1"/>
</dbReference>
<evidence type="ECO:0000256" key="8">
    <source>
        <dbReference type="SAM" id="MobiDB-lite"/>
    </source>
</evidence>
<dbReference type="EC" id="2.7.11.1" evidence="1"/>
<dbReference type="SUPFAM" id="SSF56112">
    <property type="entry name" value="Protein kinase-like (PK-like)"/>
    <property type="match status" value="1"/>
</dbReference>
<dbReference type="FunFam" id="1.10.510.10:FF:000021">
    <property type="entry name" value="Serine/threonine protein kinase"/>
    <property type="match status" value="1"/>
</dbReference>
<reference evidence="11" key="1">
    <citation type="submission" date="2018-02" db="EMBL/GenBank/DDBJ databases">
        <authorList>
            <person name="Hausmann B."/>
        </authorList>
    </citation>
    <scope>NUCLEOTIDE SEQUENCE [LARGE SCALE GENOMIC DNA]</scope>
    <source>
        <strain evidence="11">Peat soil MAG SbA1</strain>
    </source>
</reference>
<keyword evidence="2" id="KW-0723">Serine/threonine-protein kinase</keyword>
<keyword evidence="6 7" id="KW-0067">ATP-binding</keyword>
<dbReference type="CDD" id="cd14014">
    <property type="entry name" value="STKc_PknB_like"/>
    <property type="match status" value="1"/>
</dbReference>
<sequence length="776" mass="83446">MELPKPPQSRLEQNESASERVTLEGSVVLFLRLWSYGGPSQPPSGLALKQDPEIAELIRSVIRESHGVTTEWQPELLSSCFDNPLHALSAAKALQHRFLTFHRKTEPQQIVPAILIYSTRTERVSSADAALPEDMLANFTSAQILVAEGIYELVKNVPGFQFNSKPVREAGETFGGEAIYELLWTDESTYGHLRQASCANLKTVGRYQIQEELGRGAMGAVYKAYDPLIARTVALKTILIDRNAPDRDELIERLKQEAKAAGGLDHPNIITIYDVGQEGDVVYLSMQFVKGITLATLLAEVGVPSLPTLISWSEQITAAVGFAHARGVIHRDLKPANLMVTDQGVIKVLDFGIAKIENASLTQTGLVVGTPSYMAPEQVAGKKVDHRADIFALGAVFYELLTHEKPFVGDVPTILYKIVHEDPVAPSLINPAIPGGIDAVIRKALAKNPKERFQTCEEMRKAFLEQAARLKLTLPASTPAGTVVGSLPPRPAPVPRFLLLDAAPRRVWPRMILALALVLMGAASWAFYTRSETGAFPPLVTKLELEFNRILASAYGRIEEFTAQPPRTGGDEHSGQNGTTAGPRSGGTDSETQATGAQTPAVPEGSGPSTVPSQKPSAGQPSGSQPTNDGASSPATPRSPFSAPSQTSQNSNADPSQTAPSPTSFQPSDKNQSATDGTSDGDSATGPVASGTGENQSALPTATAEPGKKRAPEPALTVDGFSRRDVPELLRQADAATTRGDYRLARYEYNLILKLDRRNTEAREGLKRVQAAEQSP</sequence>
<feature type="region of interest" description="Disordered" evidence="8">
    <location>
        <begin position="562"/>
        <end position="724"/>
    </location>
</feature>
<feature type="compositionally biased region" description="Polar residues" evidence="8">
    <location>
        <begin position="642"/>
        <end position="682"/>
    </location>
</feature>
<dbReference type="InterPro" id="IPR000719">
    <property type="entry name" value="Prot_kinase_dom"/>
</dbReference>
<evidence type="ECO:0000256" key="2">
    <source>
        <dbReference type="ARBA" id="ARBA00022527"/>
    </source>
</evidence>
<evidence type="ECO:0000256" key="4">
    <source>
        <dbReference type="ARBA" id="ARBA00022741"/>
    </source>
</evidence>
<evidence type="ECO:0000256" key="5">
    <source>
        <dbReference type="ARBA" id="ARBA00022777"/>
    </source>
</evidence>
<dbReference type="EMBL" id="OMOD01000114">
    <property type="protein sequence ID" value="SPF38919.1"/>
    <property type="molecule type" value="Genomic_DNA"/>
</dbReference>
<evidence type="ECO:0000313" key="11">
    <source>
        <dbReference type="Proteomes" id="UP000238701"/>
    </source>
</evidence>
<feature type="compositionally biased region" description="Polar residues" evidence="8">
    <location>
        <begin position="575"/>
        <end position="598"/>
    </location>
</feature>
<evidence type="ECO:0000256" key="6">
    <source>
        <dbReference type="ARBA" id="ARBA00022840"/>
    </source>
</evidence>
<dbReference type="SMART" id="SM00220">
    <property type="entry name" value="S_TKc"/>
    <property type="match status" value="1"/>
</dbReference>
<gene>
    <name evidence="10" type="ORF">SBA1_220001</name>
</gene>
<keyword evidence="5 10" id="KW-0418">Kinase</keyword>
<dbReference type="OrthoDB" id="129658at2"/>
<dbReference type="GO" id="GO:0005524">
    <property type="term" value="F:ATP binding"/>
    <property type="evidence" value="ECO:0007669"/>
    <property type="project" value="UniProtKB-UniRule"/>
</dbReference>
<evidence type="ECO:0000256" key="3">
    <source>
        <dbReference type="ARBA" id="ARBA00022679"/>
    </source>
</evidence>
<feature type="binding site" evidence="7">
    <location>
        <position position="236"/>
    </location>
    <ligand>
        <name>ATP</name>
        <dbReference type="ChEBI" id="CHEBI:30616"/>
    </ligand>
</feature>
<evidence type="ECO:0000256" key="1">
    <source>
        <dbReference type="ARBA" id="ARBA00012513"/>
    </source>
</evidence>
<dbReference type="PANTHER" id="PTHR43289">
    <property type="entry name" value="MITOGEN-ACTIVATED PROTEIN KINASE KINASE KINASE 20-RELATED"/>
    <property type="match status" value="1"/>
</dbReference>
<dbReference type="Proteomes" id="UP000238701">
    <property type="component" value="Unassembled WGS sequence"/>
</dbReference>
<dbReference type="PROSITE" id="PS00108">
    <property type="entry name" value="PROTEIN_KINASE_ST"/>
    <property type="match status" value="1"/>
</dbReference>
<accession>A0A2U3KGY6</accession>
<keyword evidence="3 10" id="KW-0808">Transferase</keyword>
<evidence type="ECO:0000256" key="7">
    <source>
        <dbReference type="PROSITE-ProRule" id="PRU10141"/>
    </source>
</evidence>
<organism evidence="10 11">
    <name type="scientific">Candidatus Sulfotelmatobacter kueseliae</name>
    <dbReference type="NCBI Taxonomy" id="2042962"/>
    <lineage>
        <taxon>Bacteria</taxon>
        <taxon>Pseudomonadati</taxon>
        <taxon>Acidobacteriota</taxon>
        <taxon>Terriglobia</taxon>
        <taxon>Terriglobales</taxon>
        <taxon>Candidatus Korobacteraceae</taxon>
        <taxon>Candidatus Sulfotelmatobacter</taxon>
    </lineage>
</organism>
<dbReference type="AlphaFoldDB" id="A0A2U3KGY6"/>
<dbReference type="Gene3D" id="1.10.510.10">
    <property type="entry name" value="Transferase(Phosphotransferase) domain 1"/>
    <property type="match status" value="1"/>
</dbReference>
<dbReference type="InterPro" id="IPR008271">
    <property type="entry name" value="Ser/Thr_kinase_AS"/>
</dbReference>
<evidence type="ECO:0000313" key="10">
    <source>
        <dbReference type="EMBL" id="SPF38919.1"/>
    </source>
</evidence>
<dbReference type="InterPro" id="IPR017441">
    <property type="entry name" value="Protein_kinase_ATP_BS"/>
</dbReference>
<proteinExistence type="predicted"/>
<dbReference type="PROSITE" id="PS00107">
    <property type="entry name" value="PROTEIN_KINASE_ATP"/>
    <property type="match status" value="1"/>
</dbReference>
<dbReference type="GO" id="GO:0004674">
    <property type="term" value="F:protein serine/threonine kinase activity"/>
    <property type="evidence" value="ECO:0007669"/>
    <property type="project" value="UniProtKB-KW"/>
</dbReference>
<dbReference type="Gene3D" id="3.30.200.20">
    <property type="entry name" value="Phosphorylase Kinase, domain 1"/>
    <property type="match status" value="1"/>
</dbReference>
<dbReference type="PANTHER" id="PTHR43289:SF6">
    <property type="entry name" value="SERINE_THREONINE-PROTEIN KINASE NEKL-3"/>
    <property type="match status" value="1"/>
</dbReference>
<dbReference type="PROSITE" id="PS50011">
    <property type="entry name" value="PROTEIN_KINASE_DOM"/>
    <property type="match status" value="1"/>
</dbReference>
<feature type="compositionally biased region" description="Polar residues" evidence="8">
    <location>
        <begin position="607"/>
        <end position="636"/>
    </location>
</feature>